<evidence type="ECO:0000313" key="4">
    <source>
        <dbReference type="Proteomes" id="UP000199598"/>
    </source>
</evidence>
<feature type="domain" description="Acyclic terpene utilisation N-terminal" evidence="1">
    <location>
        <begin position="18"/>
        <end position="462"/>
    </location>
</feature>
<feature type="domain" description="AtuA-like ferredoxin-fold" evidence="2">
    <location>
        <begin position="501"/>
        <end position="599"/>
    </location>
</feature>
<proteinExistence type="predicted"/>
<evidence type="ECO:0000313" key="3">
    <source>
        <dbReference type="EMBL" id="SFK27280.1"/>
    </source>
</evidence>
<evidence type="ECO:0000259" key="1">
    <source>
        <dbReference type="Pfam" id="PF07287"/>
    </source>
</evidence>
<sequence length="610" mass="63997">MTMKTTENQSSSKRKQPIRIGGACGFWGDSNASTGQLLRAGGLDYIVYDYLAEITLSIMARARQKSPDLGYATDFVEQVLGLNLKAIAESKTKILSNAGGVNPESCAAKIREMIAVQKLDLKVAVVTGDDLLAEAGAYQAAGVTEMFSHEAFPKSEKVASINAYLGAQPVVAALDAGADIVITGRCADSALTLAACAHAFGWDWADYDRLSAGSLVGHLLECGTQVTGGNFTDWRDVPDVKKIGYPIATVYEDGSCDLSKPEGSGGLVSVGTVAEQLVYEIGDPQAYLLPDVTCDFSQVRVEAKAADCVHVSGAKGRSAPESLKVSATWADGFRIGLMIPYVGFDAGEKAQAFADLALGRAETVMRKLGAPGYQEVSVEIVGAGSQVGAASVSRGTYEEVVLKIAARHVDQRAAGLLLRELTGLGLSVAPGMTTFNGGRPKPSPVVRLFSFLVEQSAVSPQVSQEGEAVPFEPVIATGVAAAVEGAEVPDVAGADEAMVDVPLIKLAYARSGDKGDKANIGVIARKAEWLPWIAAALSEEAVAQTFAHFNPGKVVRFYLPGCHALNFLIDDVLGGGGIASLRLDPQAKAYSQILLTQNVPVPQSIAQEVM</sequence>
<gene>
    <name evidence="3" type="ORF">SAMN04488518_103381</name>
</gene>
<keyword evidence="4" id="KW-1185">Reference proteome</keyword>
<accession>A0A1I3Y6F5</accession>
<dbReference type="RefSeq" id="WP_093518482.1">
    <property type="nucleotide sequence ID" value="NZ_FOSK01000003.1"/>
</dbReference>
<dbReference type="PANTHER" id="PTHR47708:SF2">
    <property type="entry name" value="SI:CH73-132F6.5"/>
    <property type="match status" value="1"/>
</dbReference>
<name>A0A1I3Y6F5_9HYPH</name>
<reference evidence="3 4" key="1">
    <citation type="submission" date="2016-10" db="EMBL/GenBank/DDBJ databases">
        <authorList>
            <person name="Varghese N."/>
            <person name="Submissions S."/>
        </authorList>
    </citation>
    <scope>NUCLEOTIDE SEQUENCE [LARGE SCALE GENOMIC DNA]</scope>
    <source>
        <strain evidence="3 4">DSM 16392</strain>
    </source>
</reference>
<dbReference type="EMBL" id="FOSK01000003">
    <property type="protein sequence ID" value="SFK27280.1"/>
    <property type="molecule type" value="Genomic_DNA"/>
</dbReference>
<dbReference type="Pfam" id="PF23544">
    <property type="entry name" value="AtuA_ferredoxin"/>
    <property type="match status" value="1"/>
</dbReference>
<comment type="caution">
    <text evidence="3">The sequence shown here is derived from an EMBL/GenBank/DDBJ whole genome shotgun (WGS) entry which is preliminary data.</text>
</comment>
<organism evidence="3 4">
    <name type="scientific">Pseudovibrio ascidiaceicola</name>
    <dbReference type="NCBI Taxonomy" id="285279"/>
    <lineage>
        <taxon>Bacteria</taxon>
        <taxon>Pseudomonadati</taxon>
        <taxon>Pseudomonadota</taxon>
        <taxon>Alphaproteobacteria</taxon>
        <taxon>Hyphomicrobiales</taxon>
        <taxon>Stappiaceae</taxon>
        <taxon>Pseudovibrio</taxon>
    </lineage>
</organism>
<dbReference type="InterPro" id="IPR010839">
    <property type="entry name" value="AtuA_N"/>
</dbReference>
<dbReference type="InterPro" id="IPR056362">
    <property type="entry name" value="AtuA-like_ferredoxin_dom"/>
</dbReference>
<evidence type="ECO:0008006" key="5">
    <source>
        <dbReference type="Google" id="ProtNLM"/>
    </source>
</evidence>
<dbReference type="Pfam" id="PF07287">
    <property type="entry name" value="AtuA"/>
    <property type="match status" value="1"/>
</dbReference>
<evidence type="ECO:0000259" key="2">
    <source>
        <dbReference type="Pfam" id="PF23544"/>
    </source>
</evidence>
<dbReference type="PANTHER" id="PTHR47708">
    <property type="match status" value="1"/>
</dbReference>
<dbReference type="Proteomes" id="UP000199598">
    <property type="component" value="Unassembled WGS sequence"/>
</dbReference>
<protein>
    <recommendedName>
        <fullName evidence="5">Terpene utilization protein AtuA</fullName>
    </recommendedName>
</protein>